<reference evidence="3" key="1">
    <citation type="submission" date="2022-11" db="UniProtKB">
        <authorList>
            <consortium name="WormBaseParasite"/>
        </authorList>
    </citation>
    <scope>IDENTIFICATION</scope>
</reference>
<dbReference type="WBParaSite" id="scf7180000419233.g3554">
    <property type="protein sequence ID" value="scf7180000419233.g3554"/>
    <property type="gene ID" value="scf7180000419233.g3554"/>
</dbReference>
<keyword evidence="2" id="KW-1185">Reference proteome</keyword>
<dbReference type="SUPFAM" id="SSF53756">
    <property type="entry name" value="UDP-Glycosyltransferase/glycogen phosphorylase"/>
    <property type="match status" value="1"/>
</dbReference>
<dbReference type="Pfam" id="PF13439">
    <property type="entry name" value="Glyco_transf_4"/>
    <property type="match status" value="1"/>
</dbReference>
<evidence type="ECO:0000313" key="2">
    <source>
        <dbReference type="Proteomes" id="UP000887560"/>
    </source>
</evidence>
<organism evidence="2 3">
    <name type="scientific">Meloidogyne floridensis</name>
    <dbReference type="NCBI Taxonomy" id="298350"/>
    <lineage>
        <taxon>Eukaryota</taxon>
        <taxon>Metazoa</taxon>
        <taxon>Ecdysozoa</taxon>
        <taxon>Nematoda</taxon>
        <taxon>Chromadorea</taxon>
        <taxon>Rhabditida</taxon>
        <taxon>Tylenchina</taxon>
        <taxon>Tylenchomorpha</taxon>
        <taxon>Tylenchoidea</taxon>
        <taxon>Meloidogynidae</taxon>
        <taxon>Meloidogyninae</taxon>
        <taxon>Meloidogyne</taxon>
    </lineage>
</organism>
<evidence type="ECO:0000313" key="3">
    <source>
        <dbReference type="WBParaSite" id="scf7180000419233.g3554"/>
    </source>
</evidence>
<dbReference type="InterPro" id="IPR028098">
    <property type="entry name" value="Glyco_trans_4-like_N"/>
</dbReference>
<name>A0A915NPN7_9BILA</name>
<dbReference type="Proteomes" id="UP000887560">
    <property type="component" value="Unplaced"/>
</dbReference>
<accession>A0A915NPN7</accession>
<dbReference type="Gene3D" id="3.40.50.2000">
    <property type="entry name" value="Glycogen Phosphorylase B"/>
    <property type="match status" value="1"/>
</dbReference>
<protein>
    <submittedName>
        <fullName evidence="3">Glycosyltransferase subfamily 4-like N-terminal domain-containing protein</fullName>
    </submittedName>
</protein>
<evidence type="ECO:0000259" key="1">
    <source>
        <dbReference type="Pfam" id="PF13439"/>
    </source>
</evidence>
<dbReference type="AlphaFoldDB" id="A0A915NPN7"/>
<proteinExistence type="predicted"/>
<feature type="domain" description="Glycosyltransferase subfamily 4-like N-terminal" evidence="1">
    <location>
        <begin position="66"/>
        <end position="185"/>
    </location>
</feature>
<sequence>MRWVTKGYLSPNTSPLATELYNMHNTSKYTVYLLNTIFFKTDRTPQRILRIAQISPLVKTIPPGNYGGTERAVYYLVEALVKRGHKVTLFASNNSNTTSATLAPSGQIDLKDCSEITNFQHVLEFRPEIGLSEDLSPYIPMFKNVRQNASKFDILHFHTDFFLEETRQILRDKKAAMAVTTHGLIIDRIYQLGFEYNTIPLISISNDQRVHVEGHPNWIATVHHGLPKDLYKFIEQPQVEAGKGPYLAFLGRFHKDKRPDLAIES</sequence>